<name>A0A1M4T9B5_9CLOT</name>
<evidence type="ECO:0000256" key="1">
    <source>
        <dbReference type="SAM" id="Phobius"/>
    </source>
</evidence>
<keyword evidence="1" id="KW-1133">Transmembrane helix</keyword>
<protein>
    <recommendedName>
        <fullName evidence="4">DUF4367 domain-containing protein</fullName>
    </recommendedName>
</protein>
<accession>A0A1M4T9B5</accession>
<dbReference type="EMBL" id="FQVI01000001">
    <property type="protein sequence ID" value="SHE40928.1"/>
    <property type="molecule type" value="Genomic_DNA"/>
</dbReference>
<keyword evidence="1" id="KW-0812">Transmembrane</keyword>
<feature type="transmembrane region" description="Helical" evidence="1">
    <location>
        <begin position="210"/>
        <end position="231"/>
    </location>
</feature>
<dbReference type="OrthoDB" id="2068504at2"/>
<reference evidence="2 3" key="1">
    <citation type="submission" date="2016-11" db="EMBL/GenBank/DDBJ databases">
        <authorList>
            <person name="Jaros S."/>
            <person name="Januszkiewicz K."/>
            <person name="Wedrychowicz H."/>
        </authorList>
    </citation>
    <scope>NUCLEOTIDE SEQUENCE [LARGE SCALE GENOMIC DNA]</scope>
    <source>
        <strain evidence="2 3">DSM 17459</strain>
    </source>
</reference>
<evidence type="ECO:0000313" key="2">
    <source>
        <dbReference type="EMBL" id="SHE40928.1"/>
    </source>
</evidence>
<sequence>MKPEDIFSAGSGFLLSVLAEKANRAVDSKKAEARLREMEARIDKKLAAVTQSDIREQMQSYILEYFKSHTDSCLSGSQVKLKNFPEDFRRKKGCYLNRENAGILEECLEEIEQEFKSLLDPGHMIMYQEIQDIKQIVQESNDNSERILKLLKHKEGLAAETGAAGENEGPVPKNCSENAICEAPQIPEKPQTVEQQTEGRQRKKRRRSRIGAVLCAACVAVGIYGVLITAGTPRWFIWEKKEAAARSAQEELAYQQMEEIYGGCPVKMTYVPEGTKFLEADVDSCIQTACLSYLYQGRSLTYKAFSQKREMLSYTFVSGEEIQEEHTVDLQAAEATIWKLQSKDKEERAYAARILYDNICYLVVGTMERDEFQKILNGLEFA</sequence>
<proteinExistence type="predicted"/>
<keyword evidence="3" id="KW-1185">Reference proteome</keyword>
<dbReference type="RefSeq" id="WP_072848670.1">
    <property type="nucleotide sequence ID" value="NZ_FQVI01000001.1"/>
</dbReference>
<keyword evidence="1" id="KW-0472">Membrane</keyword>
<dbReference type="STRING" id="1122155.SAMN02745158_00483"/>
<dbReference type="Proteomes" id="UP000184245">
    <property type="component" value="Unassembled WGS sequence"/>
</dbReference>
<gene>
    <name evidence="2" type="ORF">SAMN02745158_00483</name>
</gene>
<organism evidence="2 3">
    <name type="scientific">Lactonifactor longoviformis DSM 17459</name>
    <dbReference type="NCBI Taxonomy" id="1122155"/>
    <lineage>
        <taxon>Bacteria</taxon>
        <taxon>Bacillati</taxon>
        <taxon>Bacillota</taxon>
        <taxon>Clostridia</taxon>
        <taxon>Eubacteriales</taxon>
        <taxon>Clostridiaceae</taxon>
        <taxon>Lactonifactor</taxon>
    </lineage>
</organism>
<dbReference type="AlphaFoldDB" id="A0A1M4T9B5"/>
<evidence type="ECO:0008006" key="4">
    <source>
        <dbReference type="Google" id="ProtNLM"/>
    </source>
</evidence>
<evidence type="ECO:0000313" key="3">
    <source>
        <dbReference type="Proteomes" id="UP000184245"/>
    </source>
</evidence>